<sequence>MYTQRSEPIESNDSLGHSAIAPPIFSTTPKDPTATPRITCTPELTMPAMMSSAERTEGWIKPSKRRTIRKRIMIATDISMVSADSIMTSEYRES</sequence>
<name>A0A2A6C869_PRIPA</name>
<dbReference type="AlphaFoldDB" id="A0A2A6C869"/>
<feature type="compositionally biased region" description="Polar residues" evidence="1">
    <location>
        <begin position="1"/>
        <end position="15"/>
    </location>
</feature>
<evidence type="ECO:0000313" key="2">
    <source>
        <dbReference type="EnsemblMetazoa" id="PPA43712.1"/>
    </source>
</evidence>
<evidence type="ECO:0000256" key="1">
    <source>
        <dbReference type="SAM" id="MobiDB-lite"/>
    </source>
</evidence>
<reference evidence="2" key="2">
    <citation type="submission" date="2022-06" db="UniProtKB">
        <authorList>
            <consortium name="EnsemblMetazoa"/>
        </authorList>
    </citation>
    <scope>IDENTIFICATION</scope>
    <source>
        <strain evidence="2">PS312</strain>
    </source>
</reference>
<dbReference type="EnsemblMetazoa" id="PPA43712.1">
    <property type="protein sequence ID" value="PPA43712.1"/>
    <property type="gene ID" value="WBGene00282081"/>
</dbReference>
<proteinExistence type="predicted"/>
<feature type="region of interest" description="Disordered" evidence="1">
    <location>
        <begin position="1"/>
        <end position="39"/>
    </location>
</feature>
<organism evidence="2 3">
    <name type="scientific">Pristionchus pacificus</name>
    <name type="common">Parasitic nematode worm</name>
    <dbReference type="NCBI Taxonomy" id="54126"/>
    <lineage>
        <taxon>Eukaryota</taxon>
        <taxon>Metazoa</taxon>
        <taxon>Ecdysozoa</taxon>
        <taxon>Nematoda</taxon>
        <taxon>Chromadorea</taxon>
        <taxon>Rhabditida</taxon>
        <taxon>Rhabditina</taxon>
        <taxon>Diplogasteromorpha</taxon>
        <taxon>Diplogasteroidea</taxon>
        <taxon>Neodiplogasteridae</taxon>
        <taxon>Pristionchus</taxon>
    </lineage>
</organism>
<evidence type="ECO:0000313" key="3">
    <source>
        <dbReference type="Proteomes" id="UP000005239"/>
    </source>
</evidence>
<protein>
    <submittedName>
        <fullName evidence="2">Uncharacterized protein</fullName>
    </submittedName>
</protein>
<gene>
    <name evidence="2" type="primary">WBGene00282081</name>
</gene>
<reference evidence="3" key="1">
    <citation type="journal article" date="2008" name="Nat. Genet.">
        <title>The Pristionchus pacificus genome provides a unique perspective on nematode lifestyle and parasitism.</title>
        <authorList>
            <person name="Dieterich C."/>
            <person name="Clifton S.W."/>
            <person name="Schuster L.N."/>
            <person name="Chinwalla A."/>
            <person name="Delehaunty K."/>
            <person name="Dinkelacker I."/>
            <person name="Fulton L."/>
            <person name="Fulton R."/>
            <person name="Godfrey J."/>
            <person name="Minx P."/>
            <person name="Mitreva M."/>
            <person name="Roeseler W."/>
            <person name="Tian H."/>
            <person name="Witte H."/>
            <person name="Yang S.P."/>
            <person name="Wilson R.K."/>
            <person name="Sommer R.J."/>
        </authorList>
    </citation>
    <scope>NUCLEOTIDE SEQUENCE [LARGE SCALE GENOMIC DNA]</scope>
    <source>
        <strain evidence="3">PS312</strain>
    </source>
</reference>
<accession>A0A8R1V0W6</accession>
<dbReference type="Proteomes" id="UP000005239">
    <property type="component" value="Unassembled WGS sequence"/>
</dbReference>
<keyword evidence="3" id="KW-1185">Reference proteome</keyword>
<accession>A0A2A6C869</accession>